<accession>A0A9W9Z8W7</accession>
<keyword evidence="2" id="KW-0808">Transferase</keyword>
<evidence type="ECO:0000256" key="6">
    <source>
        <dbReference type="ARBA" id="ARBA00024222"/>
    </source>
</evidence>
<feature type="compositionally biased region" description="Polar residues" evidence="9">
    <location>
        <begin position="524"/>
        <end position="541"/>
    </location>
</feature>
<dbReference type="SMART" id="SM00460">
    <property type="entry name" value="TGc"/>
    <property type="match status" value="1"/>
</dbReference>
<dbReference type="InterPro" id="IPR008958">
    <property type="entry name" value="Transglutaminase_C"/>
</dbReference>
<evidence type="ECO:0000313" key="11">
    <source>
        <dbReference type="EMBL" id="KAJ7377341.1"/>
    </source>
</evidence>
<dbReference type="InterPro" id="IPR036238">
    <property type="entry name" value="Transglutaminase_C_sf"/>
</dbReference>
<evidence type="ECO:0000256" key="3">
    <source>
        <dbReference type="ARBA" id="ARBA00022723"/>
    </source>
</evidence>
<feature type="region of interest" description="Disordered" evidence="9">
    <location>
        <begin position="524"/>
        <end position="546"/>
    </location>
</feature>
<dbReference type="Proteomes" id="UP001163046">
    <property type="component" value="Unassembled WGS sequence"/>
</dbReference>
<dbReference type="FunFam" id="3.90.260.10:FF:000001">
    <property type="entry name" value="Protein-glutamine gamma-glutamyltransferase 2"/>
    <property type="match status" value="1"/>
</dbReference>
<protein>
    <recommendedName>
        <fullName evidence="6">protein-glutamine gamma-glutamyltransferase</fullName>
        <ecNumber evidence="6">2.3.2.13</ecNumber>
    </recommendedName>
</protein>
<keyword evidence="5" id="KW-0012">Acyltransferase</keyword>
<dbReference type="EC" id="2.3.2.13" evidence="6"/>
<gene>
    <name evidence="11" type="ORF">OS493_029700</name>
</gene>
<dbReference type="GO" id="GO:0046872">
    <property type="term" value="F:metal ion binding"/>
    <property type="evidence" value="ECO:0007669"/>
    <property type="project" value="UniProtKB-KW"/>
</dbReference>
<keyword evidence="3 8" id="KW-0479">Metal-binding</keyword>
<organism evidence="11 12">
    <name type="scientific">Desmophyllum pertusum</name>
    <dbReference type="NCBI Taxonomy" id="174260"/>
    <lineage>
        <taxon>Eukaryota</taxon>
        <taxon>Metazoa</taxon>
        <taxon>Cnidaria</taxon>
        <taxon>Anthozoa</taxon>
        <taxon>Hexacorallia</taxon>
        <taxon>Scleractinia</taxon>
        <taxon>Caryophylliina</taxon>
        <taxon>Caryophylliidae</taxon>
        <taxon>Desmophyllum</taxon>
    </lineage>
</organism>
<dbReference type="EMBL" id="MU826380">
    <property type="protein sequence ID" value="KAJ7377341.1"/>
    <property type="molecule type" value="Genomic_DNA"/>
</dbReference>
<feature type="compositionally biased region" description="Polar residues" evidence="9">
    <location>
        <begin position="31"/>
        <end position="73"/>
    </location>
</feature>
<comment type="cofactor">
    <cofactor evidence="8">
        <name>Ca(2+)</name>
        <dbReference type="ChEBI" id="CHEBI:29108"/>
    </cofactor>
    <text evidence="8">Binds 1 Ca(2+) ion per subunit.</text>
</comment>
<dbReference type="InterPro" id="IPR023608">
    <property type="entry name" value="Transglutaminase_animal"/>
</dbReference>
<dbReference type="PIRSF" id="PIRSF000459">
    <property type="entry name" value="TGM_EBP42"/>
    <property type="match status" value="1"/>
</dbReference>
<evidence type="ECO:0000256" key="2">
    <source>
        <dbReference type="ARBA" id="ARBA00022679"/>
    </source>
</evidence>
<sequence>MAQQEKQTGCFKFRKGRGKRVEPDGEHNLRNEQNGPPSDGVQPSPSDGVQPSPSDGVQPSPSDGVQPSPVNTDNRGRSSLGEGEGRINLLPDKEFREQNDALRIDNGNDEEASQLKTVTVNFHKDENREAHKTDDYEIQQLIVRRGQAFDVSVTFNRDYNPEDDIIVVQFVTGKRPQESKGSIVRVAFRDSLTPTQWGMQVREANGSTVHLSIISSAKAIICRYEVFIETKSKNSSGETSLFRYKHEEQICVLFNAWCSEDAVFMENDAHRNEYVMEDFGYIWKGVSGQEEKRPWTFGQFEDVTLNCALWLLDKAELSCIARTSPIQVVRTISAMANSNDKDGGVLSGRWSNSFPEGTTPPLAWTGSTAILEQFWRTKKTVRYGQCWVFSGVVTALSRALGIPTRSVTNFDSAHDSDGSMTIDSHFDEEGDLINHMNDSVWNYHVWNESWFKRPDLPHGHDGWQAFDATPQETSGGVFRCGPASVVAVKKGEVYLPYDTGFVFAEVNGDRVYWDVEKTDGSMKATNVDKNSIGNSVSTKTPGSDEREDITHEYKYPEGSEEERDAVKFAFQFSSRTEHEVYKSEVEDVNFRLDVEDIVYAGNSFDAAVVVENNSEKTKNIKVNFAAVLSFYTGVPAKKLKGYKLQFLLHSKAEKRLVLTIEPNDYITKSGEDATVKLYVKGKVEETGQSFATQDVVELTKPKLKVTASSTQVKIDEDVEVTVSFTNPLSTPLIKGQFHLEATRMKPKSLVVDCKSPVDAKEEAKITATFTAARKGKHHVAISFQSNELTDVHGECTISETEAT</sequence>
<dbReference type="InterPro" id="IPR036985">
    <property type="entry name" value="Transglutaminase-like_sf"/>
</dbReference>
<feature type="binding site" evidence="8">
    <location>
        <position position="562"/>
    </location>
    <ligand>
        <name>Ca(2+)</name>
        <dbReference type="ChEBI" id="CHEBI:29108"/>
    </ligand>
</feature>
<dbReference type="PANTHER" id="PTHR11590">
    <property type="entry name" value="PROTEIN-GLUTAMINE GAMMA-GLUTAMYLTRANSFERASE"/>
    <property type="match status" value="1"/>
</dbReference>
<dbReference type="Pfam" id="PF00927">
    <property type="entry name" value="Transglut_C"/>
    <property type="match status" value="1"/>
</dbReference>
<dbReference type="SUPFAM" id="SSF54001">
    <property type="entry name" value="Cysteine proteinases"/>
    <property type="match status" value="1"/>
</dbReference>
<dbReference type="OrthoDB" id="437511at2759"/>
<dbReference type="PANTHER" id="PTHR11590:SF40">
    <property type="entry name" value="HEMOCYTE PROTEIN-GLUTAMINE GAMMA-GLUTAMYLTRANSFERASE-LIKE PROTEIN"/>
    <property type="match status" value="1"/>
</dbReference>
<dbReference type="AlphaFoldDB" id="A0A9W9Z8W7"/>
<keyword evidence="12" id="KW-1185">Reference proteome</keyword>
<comment type="similarity">
    <text evidence="1">Belongs to the transglutaminase superfamily. Transglutaminase family.</text>
</comment>
<proteinExistence type="inferred from homology"/>
<dbReference type="SUPFAM" id="SSF49309">
    <property type="entry name" value="Transglutaminase, two C-terminal domains"/>
    <property type="match status" value="2"/>
</dbReference>
<evidence type="ECO:0000256" key="4">
    <source>
        <dbReference type="ARBA" id="ARBA00022837"/>
    </source>
</evidence>
<evidence type="ECO:0000256" key="1">
    <source>
        <dbReference type="ARBA" id="ARBA00005968"/>
    </source>
</evidence>
<evidence type="ECO:0000259" key="10">
    <source>
        <dbReference type="SMART" id="SM00460"/>
    </source>
</evidence>
<name>A0A9W9Z8W7_9CNID</name>
<feature type="active site" evidence="7">
    <location>
        <position position="444"/>
    </location>
</feature>
<dbReference type="Pfam" id="PF01841">
    <property type="entry name" value="Transglut_core"/>
    <property type="match status" value="1"/>
</dbReference>
<keyword evidence="4 8" id="KW-0106">Calcium</keyword>
<comment type="caution">
    <text evidence="11">The sequence shown here is derived from an EMBL/GenBank/DDBJ whole genome shotgun (WGS) entry which is preliminary data.</text>
</comment>
<dbReference type="Pfam" id="PF00868">
    <property type="entry name" value="Transglut_N"/>
    <property type="match status" value="1"/>
</dbReference>
<reference evidence="11" key="1">
    <citation type="submission" date="2023-01" db="EMBL/GenBank/DDBJ databases">
        <title>Genome assembly of the deep-sea coral Lophelia pertusa.</title>
        <authorList>
            <person name="Herrera S."/>
            <person name="Cordes E."/>
        </authorList>
    </citation>
    <scope>NUCLEOTIDE SEQUENCE</scope>
    <source>
        <strain evidence="11">USNM1676648</strain>
        <tissue evidence="11">Polyp</tissue>
    </source>
</reference>
<feature type="domain" description="Transglutaminase-like" evidence="10">
    <location>
        <begin position="378"/>
        <end position="470"/>
    </location>
</feature>
<dbReference type="InterPro" id="IPR050779">
    <property type="entry name" value="Transglutaminase"/>
</dbReference>
<feature type="binding site" evidence="8">
    <location>
        <position position="507"/>
    </location>
    <ligand>
        <name>Ca(2+)</name>
        <dbReference type="ChEBI" id="CHEBI:29108"/>
    </ligand>
</feature>
<feature type="binding site" evidence="8">
    <location>
        <position position="557"/>
    </location>
    <ligand>
        <name>Ca(2+)</name>
        <dbReference type="ChEBI" id="CHEBI:29108"/>
    </ligand>
</feature>
<evidence type="ECO:0000313" key="12">
    <source>
        <dbReference type="Proteomes" id="UP001163046"/>
    </source>
</evidence>
<dbReference type="InterPro" id="IPR002931">
    <property type="entry name" value="Transglutaminase-like"/>
</dbReference>
<dbReference type="Gene3D" id="3.90.260.10">
    <property type="entry name" value="Transglutaminase-like"/>
    <property type="match status" value="1"/>
</dbReference>
<evidence type="ECO:0000256" key="5">
    <source>
        <dbReference type="ARBA" id="ARBA00023315"/>
    </source>
</evidence>
<dbReference type="GO" id="GO:0003810">
    <property type="term" value="F:protein-glutamine gamma-glutamyltransferase activity"/>
    <property type="evidence" value="ECO:0007669"/>
    <property type="project" value="UniProtKB-EC"/>
</dbReference>
<dbReference type="InterPro" id="IPR014756">
    <property type="entry name" value="Ig_E-set"/>
</dbReference>
<evidence type="ECO:0000256" key="9">
    <source>
        <dbReference type="SAM" id="MobiDB-lite"/>
    </source>
</evidence>
<evidence type="ECO:0000256" key="7">
    <source>
        <dbReference type="PIRSR" id="PIRSR000459-1"/>
    </source>
</evidence>
<dbReference type="InterPro" id="IPR001102">
    <property type="entry name" value="Transglutaminase_N"/>
</dbReference>
<feature type="region of interest" description="Disordered" evidence="9">
    <location>
        <begin position="1"/>
        <end position="94"/>
    </location>
</feature>
<dbReference type="SUPFAM" id="SSF81296">
    <property type="entry name" value="E set domains"/>
    <property type="match status" value="1"/>
</dbReference>
<dbReference type="InterPro" id="IPR013783">
    <property type="entry name" value="Ig-like_fold"/>
</dbReference>
<evidence type="ECO:0000256" key="8">
    <source>
        <dbReference type="PIRSR" id="PIRSR000459-2"/>
    </source>
</evidence>
<feature type="compositionally biased region" description="Basic and acidic residues" evidence="9">
    <location>
        <begin position="19"/>
        <end position="30"/>
    </location>
</feature>
<dbReference type="InterPro" id="IPR038765">
    <property type="entry name" value="Papain-like_cys_pep_sf"/>
</dbReference>
<feature type="active site" evidence="7">
    <location>
        <position position="467"/>
    </location>
</feature>
<feature type="active site" evidence="7">
    <location>
        <position position="386"/>
    </location>
</feature>
<dbReference type="Gene3D" id="2.60.40.10">
    <property type="entry name" value="Immunoglobulins"/>
    <property type="match status" value="3"/>
</dbReference>
<feature type="binding site" evidence="8">
    <location>
        <position position="509"/>
    </location>
    <ligand>
        <name>Ca(2+)</name>
        <dbReference type="ChEBI" id="CHEBI:29108"/>
    </ligand>
</feature>